<gene>
    <name evidence="7" type="primary">dksA</name>
    <name evidence="7" type="ORF">ABK905_10210</name>
</gene>
<dbReference type="PANTHER" id="PTHR33823:SF2">
    <property type="entry name" value="RNA POLYMERASE-BINDING TRANSCRIPTION FACTOR DKSA"/>
    <property type="match status" value="1"/>
</dbReference>
<evidence type="ECO:0000256" key="4">
    <source>
        <dbReference type="PROSITE-ProRule" id="PRU00510"/>
    </source>
</evidence>
<dbReference type="AlphaFoldDB" id="A0AAU7QEI5"/>
<dbReference type="NCBIfam" id="TIGR02420">
    <property type="entry name" value="dksA"/>
    <property type="match status" value="1"/>
</dbReference>
<protein>
    <submittedName>
        <fullName evidence="7">RNA polymerase-binding protein DksA</fullName>
    </submittedName>
</protein>
<keyword evidence="1" id="KW-0479">Metal-binding</keyword>
<feature type="domain" description="DnaK suppressor protein DksA N-terminal" evidence="6">
    <location>
        <begin position="30"/>
        <end position="100"/>
    </location>
</feature>
<dbReference type="SUPFAM" id="SSF57716">
    <property type="entry name" value="Glucocorticoid receptor-like (DNA-binding domain)"/>
    <property type="match status" value="1"/>
</dbReference>
<dbReference type="PROSITE" id="PS51128">
    <property type="entry name" value="ZF_DKSA_2"/>
    <property type="match status" value="1"/>
</dbReference>
<evidence type="ECO:0000313" key="7">
    <source>
        <dbReference type="EMBL" id="XBS71276.1"/>
    </source>
</evidence>
<dbReference type="Pfam" id="PF21157">
    <property type="entry name" value="DksA_N"/>
    <property type="match status" value="1"/>
</dbReference>
<dbReference type="SUPFAM" id="SSF109635">
    <property type="entry name" value="DnaK suppressor protein DksA, alpha-hairpin domain"/>
    <property type="match status" value="1"/>
</dbReference>
<evidence type="ECO:0000256" key="3">
    <source>
        <dbReference type="ARBA" id="ARBA00022833"/>
    </source>
</evidence>
<dbReference type="InterPro" id="IPR000962">
    <property type="entry name" value="Znf_DskA_TraR"/>
</dbReference>
<organism evidence="7">
    <name type="scientific">Acerihabitans sp. KWT182</name>
    <dbReference type="NCBI Taxonomy" id="3157919"/>
    <lineage>
        <taxon>Bacteria</taxon>
        <taxon>Pseudomonadati</taxon>
        <taxon>Pseudomonadota</taxon>
        <taxon>Gammaproteobacteria</taxon>
        <taxon>Enterobacterales</taxon>
        <taxon>Pectobacteriaceae</taxon>
        <taxon>Acerihabitans</taxon>
    </lineage>
</organism>
<dbReference type="InterPro" id="IPR048489">
    <property type="entry name" value="DksA_N"/>
</dbReference>
<proteinExistence type="predicted"/>
<dbReference type="EMBL" id="CP157947">
    <property type="protein sequence ID" value="XBS71276.1"/>
    <property type="molecule type" value="Genomic_DNA"/>
</dbReference>
<accession>A0AAU7QEI5</accession>
<dbReference type="Pfam" id="PF01258">
    <property type="entry name" value="zf-dskA_traR"/>
    <property type="match status" value="1"/>
</dbReference>
<keyword evidence="3" id="KW-0862">Zinc</keyword>
<evidence type="ECO:0000259" key="6">
    <source>
        <dbReference type="Pfam" id="PF21157"/>
    </source>
</evidence>
<evidence type="ECO:0000256" key="1">
    <source>
        <dbReference type="ARBA" id="ARBA00022723"/>
    </source>
</evidence>
<dbReference type="PANTHER" id="PTHR33823">
    <property type="entry name" value="RNA POLYMERASE-BINDING TRANSCRIPTION FACTOR DKSA-RELATED"/>
    <property type="match status" value="1"/>
</dbReference>
<sequence>MIDSIRIPEIEIDEKTLLSMDEREYMNASQLGFFKQRLTAERQALLLHIDQLKTEITKSDDAAGDEADKATREEELRFLLRQIDRESRLLPKYDAALRRIDNGTYGYCIETDEPIGLQRLLLRPIAERSIDAKVSQEMREPLYRRVD</sequence>
<evidence type="ECO:0000259" key="5">
    <source>
        <dbReference type="Pfam" id="PF01258"/>
    </source>
</evidence>
<reference evidence="7" key="1">
    <citation type="submission" date="2024-06" db="EMBL/GenBank/DDBJ databases">
        <authorList>
            <person name="Coelho C."/>
            <person name="Bento M."/>
            <person name="Garcia E."/>
            <person name="Camelo A."/>
            <person name="Brandao I."/>
            <person name="Espirito Santo C."/>
            <person name="Trovao J."/>
            <person name="Verissimo A."/>
            <person name="Costa J."/>
            <person name="Tiago I."/>
        </authorList>
    </citation>
    <scope>NUCLEOTIDE SEQUENCE</scope>
    <source>
        <strain evidence="7">KWT182</strain>
    </source>
</reference>
<keyword evidence="2" id="KW-0863">Zinc-finger</keyword>
<feature type="domain" description="Zinc finger DksA/TraR C4-type" evidence="5">
    <location>
        <begin position="103"/>
        <end position="133"/>
    </location>
</feature>
<dbReference type="InterPro" id="IPR037187">
    <property type="entry name" value="DnaK_N"/>
</dbReference>
<name>A0AAU7QEI5_9GAMM</name>
<evidence type="ECO:0000256" key="2">
    <source>
        <dbReference type="ARBA" id="ARBA00022771"/>
    </source>
</evidence>
<dbReference type="InterPro" id="IPR012784">
    <property type="entry name" value="DksA_RNA_pol-bd"/>
</dbReference>
<feature type="zinc finger region" description="dksA C4-type" evidence="4">
    <location>
        <begin position="108"/>
        <end position="132"/>
    </location>
</feature>
<dbReference type="Gene3D" id="1.20.120.910">
    <property type="entry name" value="DksA, coiled-coil domain"/>
    <property type="match status" value="1"/>
</dbReference>
<dbReference type="GO" id="GO:0008270">
    <property type="term" value="F:zinc ion binding"/>
    <property type="evidence" value="ECO:0007669"/>
    <property type="project" value="UniProtKB-KW"/>
</dbReference>